<dbReference type="GO" id="GO:0031072">
    <property type="term" value="F:heat shock protein binding"/>
    <property type="evidence" value="ECO:0007669"/>
    <property type="project" value="TreeGrafter"/>
</dbReference>
<dbReference type="SMART" id="SM00271">
    <property type="entry name" value="DnaJ"/>
    <property type="match status" value="1"/>
</dbReference>
<reference evidence="3 4" key="1">
    <citation type="submission" date="2016-07" db="EMBL/GenBank/DDBJ databases">
        <title>Pervasive Adenine N6-methylation of Active Genes in Fungi.</title>
        <authorList>
            <consortium name="DOE Joint Genome Institute"/>
            <person name="Mondo S.J."/>
            <person name="Dannebaum R.O."/>
            <person name="Kuo R.C."/>
            <person name="Labutti K."/>
            <person name="Haridas S."/>
            <person name="Kuo A."/>
            <person name="Salamov A."/>
            <person name="Ahrendt S.R."/>
            <person name="Lipzen A."/>
            <person name="Sullivan W."/>
            <person name="Andreopoulos W.B."/>
            <person name="Clum A."/>
            <person name="Lindquist E."/>
            <person name="Daum C."/>
            <person name="Ramamoorthy G.K."/>
            <person name="Gryganskyi A."/>
            <person name="Culley D."/>
            <person name="Magnuson J.K."/>
            <person name="James T.Y."/>
            <person name="O'Malley M.A."/>
            <person name="Stajich J.E."/>
            <person name="Spatafora J.W."/>
            <person name="Visel A."/>
            <person name="Grigoriev I.V."/>
        </authorList>
    </citation>
    <scope>NUCLEOTIDE SEQUENCE [LARGE SCALE GENOMIC DNA]</scope>
    <source>
        <strain evidence="3 4">NRRL 2496</strain>
    </source>
</reference>
<dbReference type="FunCoup" id="A0A1X2H178">
    <property type="interactions" value="767"/>
</dbReference>
<dbReference type="OMA" id="FPTWREY"/>
<feature type="region of interest" description="Disordered" evidence="1">
    <location>
        <begin position="177"/>
        <end position="286"/>
    </location>
</feature>
<dbReference type="InterPro" id="IPR001623">
    <property type="entry name" value="DnaJ_domain"/>
</dbReference>
<dbReference type="PRINTS" id="PR00625">
    <property type="entry name" value="JDOMAIN"/>
</dbReference>
<protein>
    <recommendedName>
        <fullName evidence="2">J domain-containing protein</fullName>
    </recommendedName>
</protein>
<name>A0A1X2H178_SYNRA</name>
<dbReference type="Proteomes" id="UP000242180">
    <property type="component" value="Unassembled WGS sequence"/>
</dbReference>
<dbReference type="CDD" id="cd06257">
    <property type="entry name" value="DnaJ"/>
    <property type="match status" value="1"/>
</dbReference>
<dbReference type="PANTHER" id="PTHR44144:SF1">
    <property type="entry name" value="DNAJ HOMOLOG SUBFAMILY C MEMBER 9"/>
    <property type="match status" value="1"/>
</dbReference>
<dbReference type="GO" id="GO:0005634">
    <property type="term" value="C:nucleus"/>
    <property type="evidence" value="ECO:0007669"/>
    <property type="project" value="TreeGrafter"/>
</dbReference>
<dbReference type="Gene3D" id="1.10.287.110">
    <property type="entry name" value="DnaJ domain"/>
    <property type="match status" value="1"/>
</dbReference>
<sequence length="286" mass="32606">MDKLLPKDKTLYEVLQLGKDADAKAIKSQYRRLALKFHPDKQPTTASDEEKQAATEQFQLLGLAYAILSDTAKRTIYDHTGRIDSDDDSGKDWNAYFKELWTGVVNEETIEAQKKKYQGSEEEKKDVLRYYEQCQGDMDKMLTYIECSAAADAERFSALIQEAIDANQVQKLKHFTKTTSAAAHQRRLKAEQKQRKQFEKEQAKEEGKGKKKKDDDAGSNDLAALIAARNKDRQGRMESVLASIEAQASAGKKRRRRGGDSPVEEPSEEEFQRIQQKMMKNKNKTT</sequence>
<dbReference type="SUPFAM" id="SSF46565">
    <property type="entry name" value="Chaperone J-domain"/>
    <property type="match status" value="1"/>
</dbReference>
<dbReference type="InterPro" id="IPR018253">
    <property type="entry name" value="DnaJ_domain_CS"/>
</dbReference>
<evidence type="ECO:0000256" key="1">
    <source>
        <dbReference type="SAM" id="MobiDB-lite"/>
    </source>
</evidence>
<dbReference type="PANTHER" id="PTHR44144">
    <property type="entry name" value="DNAJ HOMOLOG SUBFAMILY C MEMBER 9"/>
    <property type="match status" value="1"/>
</dbReference>
<keyword evidence="4" id="KW-1185">Reference proteome</keyword>
<dbReference type="GO" id="GO:0005737">
    <property type="term" value="C:cytoplasm"/>
    <property type="evidence" value="ECO:0007669"/>
    <property type="project" value="TreeGrafter"/>
</dbReference>
<dbReference type="InterPro" id="IPR052594">
    <property type="entry name" value="J_domain-containing_protein"/>
</dbReference>
<comment type="caution">
    <text evidence="3">The sequence shown here is derived from an EMBL/GenBank/DDBJ whole genome shotgun (WGS) entry which is preliminary data.</text>
</comment>
<dbReference type="EMBL" id="MCGN01000012">
    <property type="protein sequence ID" value="ORY90406.1"/>
    <property type="molecule type" value="Genomic_DNA"/>
</dbReference>
<accession>A0A1X2H178</accession>
<dbReference type="AlphaFoldDB" id="A0A1X2H178"/>
<feature type="compositionally biased region" description="Basic and acidic residues" evidence="1">
    <location>
        <begin position="188"/>
        <end position="216"/>
    </location>
</feature>
<dbReference type="InterPro" id="IPR056453">
    <property type="entry name" value="HTH_DNAJC9"/>
</dbReference>
<feature type="domain" description="J" evidence="2">
    <location>
        <begin position="10"/>
        <end position="81"/>
    </location>
</feature>
<evidence type="ECO:0000259" key="2">
    <source>
        <dbReference type="PROSITE" id="PS50076"/>
    </source>
</evidence>
<proteinExistence type="predicted"/>
<dbReference type="InterPro" id="IPR036869">
    <property type="entry name" value="J_dom_sf"/>
</dbReference>
<gene>
    <name evidence="3" type="ORF">BCR43DRAFT_480374</name>
</gene>
<evidence type="ECO:0000313" key="3">
    <source>
        <dbReference type="EMBL" id="ORY90406.1"/>
    </source>
</evidence>
<dbReference type="Pfam" id="PF00226">
    <property type="entry name" value="DnaJ"/>
    <property type="match status" value="1"/>
</dbReference>
<organism evidence="3 4">
    <name type="scientific">Syncephalastrum racemosum</name>
    <name type="common">Filamentous fungus</name>
    <dbReference type="NCBI Taxonomy" id="13706"/>
    <lineage>
        <taxon>Eukaryota</taxon>
        <taxon>Fungi</taxon>
        <taxon>Fungi incertae sedis</taxon>
        <taxon>Mucoromycota</taxon>
        <taxon>Mucoromycotina</taxon>
        <taxon>Mucoromycetes</taxon>
        <taxon>Mucorales</taxon>
        <taxon>Syncephalastraceae</taxon>
        <taxon>Syncephalastrum</taxon>
    </lineage>
</organism>
<dbReference type="STRING" id="13706.A0A1X2H178"/>
<dbReference type="PROSITE" id="PS50076">
    <property type="entry name" value="DNAJ_2"/>
    <property type="match status" value="1"/>
</dbReference>
<dbReference type="Pfam" id="PF23302">
    <property type="entry name" value="HTH_DNAJC9"/>
    <property type="match status" value="1"/>
</dbReference>
<dbReference type="InParanoid" id="A0A1X2H178"/>
<evidence type="ECO:0000313" key="4">
    <source>
        <dbReference type="Proteomes" id="UP000242180"/>
    </source>
</evidence>
<dbReference type="OrthoDB" id="110024at2759"/>
<dbReference type="PROSITE" id="PS00636">
    <property type="entry name" value="DNAJ_1"/>
    <property type="match status" value="1"/>
</dbReference>